<evidence type="ECO:0000313" key="9">
    <source>
        <dbReference type="EMBL" id="CAF0718353.1"/>
    </source>
</evidence>
<comment type="caution">
    <text evidence="9">The sequence shown here is derived from an EMBL/GenBank/DDBJ whole genome shotgun (WGS) entry which is preliminary data.</text>
</comment>
<dbReference type="InterPro" id="IPR001841">
    <property type="entry name" value="Znf_RING"/>
</dbReference>
<evidence type="ECO:0000313" key="10">
    <source>
        <dbReference type="Proteomes" id="UP000663860"/>
    </source>
</evidence>
<feature type="compositionally biased region" description="Polar residues" evidence="5">
    <location>
        <begin position="1345"/>
        <end position="1360"/>
    </location>
</feature>
<reference evidence="9" key="1">
    <citation type="submission" date="2021-02" db="EMBL/GenBank/DDBJ databases">
        <authorList>
            <person name="Nowell W R."/>
        </authorList>
    </citation>
    <scope>NUCLEOTIDE SEQUENCE</scope>
</reference>
<dbReference type="EMBL" id="CAJNOE010000007">
    <property type="protein sequence ID" value="CAF0718353.1"/>
    <property type="molecule type" value="Genomic_DNA"/>
</dbReference>
<dbReference type="PANTHER" id="PTHR21248:SF22">
    <property type="entry name" value="PHOSPHOLIPASE D"/>
    <property type="match status" value="1"/>
</dbReference>
<evidence type="ECO:0008006" key="11">
    <source>
        <dbReference type="Google" id="ProtNLM"/>
    </source>
</evidence>
<dbReference type="CDD" id="cd15543">
    <property type="entry name" value="PHD_RSF1"/>
    <property type="match status" value="1"/>
</dbReference>
<evidence type="ECO:0000256" key="4">
    <source>
        <dbReference type="PROSITE-ProRule" id="PRU00175"/>
    </source>
</evidence>
<evidence type="ECO:0000256" key="1">
    <source>
        <dbReference type="ARBA" id="ARBA00022723"/>
    </source>
</evidence>
<dbReference type="GO" id="GO:0008270">
    <property type="term" value="F:zinc ion binding"/>
    <property type="evidence" value="ECO:0007669"/>
    <property type="project" value="UniProtKB-KW"/>
</dbReference>
<feature type="compositionally biased region" description="Basic and acidic residues" evidence="5">
    <location>
        <begin position="953"/>
        <end position="976"/>
    </location>
</feature>
<feature type="domain" description="RING-type" evidence="8">
    <location>
        <begin position="1219"/>
        <end position="1264"/>
    </location>
</feature>
<dbReference type="GO" id="GO:0003677">
    <property type="term" value="F:DNA binding"/>
    <property type="evidence" value="ECO:0007669"/>
    <property type="project" value="InterPro"/>
</dbReference>
<dbReference type="PROSITE" id="PS01359">
    <property type="entry name" value="ZF_PHD_1"/>
    <property type="match status" value="1"/>
</dbReference>
<dbReference type="Proteomes" id="UP000663860">
    <property type="component" value="Unassembled WGS sequence"/>
</dbReference>
<dbReference type="GO" id="GO:0003824">
    <property type="term" value="F:catalytic activity"/>
    <property type="evidence" value="ECO:0007669"/>
    <property type="project" value="InterPro"/>
</dbReference>
<feature type="compositionally biased region" description="Polar residues" evidence="5">
    <location>
        <begin position="1098"/>
        <end position="1112"/>
    </location>
</feature>
<keyword evidence="2 4" id="KW-0863">Zinc-finger</keyword>
<feature type="compositionally biased region" description="Basic and acidic residues" evidence="5">
    <location>
        <begin position="1067"/>
        <end position="1078"/>
    </location>
</feature>
<feature type="compositionally biased region" description="Basic and acidic residues" evidence="5">
    <location>
        <begin position="990"/>
        <end position="1002"/>
    </location>
</feature>
<keyword evidence="3" id="KW-0862">Zinc</keyword>
<feature type="compositionally biased region" description="Low complexity" evidence="5">
    <location>
        <begin position="1532"/>
        <end position="1544"/>
    </location>
</feature>
<feature type="compositionally biased region" description="Acidic residues" evidence="5">
    <location>
        <begin position="829"/>
        <end position="839"/>
    </location>
</feature>
<dbReference type="InterPro" id="IPR019786">
    <property type="entry name" value="Zinc_finger_PHD-type_CS"/>
</dbReference>
<protein>
    <recommendedName>
        <fullName evidence="11">PHD-type domain-containing protein</fullName>
    </recommendedName>
</protein>
<keyword evidence="1" id="KW-0479">Metal-binding</keyword>
<name>A0A813MDP9_9BILA</name>
<dbReference type="SMART" id="SM00249">
    <property type="entry name" value="PHD"/>
    <property type="match status" value="1"/>
</dbReference>
<feature type="compositionally biased region" description="Basic and acidic residues" evidence="5">
    <location>
        <begin position="817"/>
        <end position="828"/>
    </location>
</feature>
<feature type="compositionally biased region" description="Polar residues" evidence="5">
    <location>
        <begin position="1121"/>
        <end position="1133"/>
    </location>
</feature>
<evidence type="ECO:0000259" key="7">
    <source>
        <dbReference type="PROSITE" id="PS50035"/>
    </source>
</evidence>
<dbReference type="InterPro" id="IPR013083">
    <property type="entry name" value="Znf_RING/FYVE/PHD"/>
</dbReference>
<evidence type="ECO:0000256" key="5">
    <source>
        <dbReference type="SAM" id="MobiDB-lite"/>
    </source>
</evidence>
<dbReference type="InterPro" id="IPR001736">
    <property type="entry name" value="PLipase_D/transphosphatidylase"/>
</dbReference>
<dbReference type="InterPro" id="IPR001965">
    <property type="entry name" value="Znf_PHD"/>
</dbReference>
<sequence>MMYPTPNSISAAVPSEMLNRVQLPPTHNLPTETVTSLLASDSATVKSAKEATHILFSKPLHFLRSILNHETSTHEITEEELNFAAEFGRFPYRPSNLFLKLFHNVIATLQRDPLCGRVSPALIGSSGVVPLTIISTIPDIMQHYYHCIVNAKKEVLFATNYWEKGHSVTIIGKAIRDLNKRARDENRQIIFKLMIDHPTKENLAHFHSILPHHKWSHYDIPTPDEIPNISLEINNYHRLIMGTFHSKFMVIDRRIAILNSNNIQDRPNLEMMSQYEGDIVNSFYDTFLISWWVPFDPNLVCLNDDATTEIEFQFGVESSKIVSFNEPLQNAVARARLRLQNHLDDKQTEIYFQEPLLASESTPLTHHLNLSAKSASKTQPDEYLSKQNLEKLARDFTPFIFHEPHEPFPIALVNRLPHGAPGHSDTANPQDAAWLGAFRYAEKSIFIQSPTLNAKPAINGIIQACQRGVQVILWLDLGFNDSKEGHGTFQGGTNEHVIKKLYKTLRDENNGAERFLEVFWYTGKDQTRPLNFSQQKRNCHIKFMAIDGQVAIMGNDQRRLSLLNDANYGIILCFLEKFRTILDLPNYSFQRLEDHLINYQERIPPRLIDFHFILLKRLSLAKNTQRDKFDSIITRFASRFDLNDADHLTTTGYLQAEINVKIRILKNLLESHFDLNQTFTKTLADKSAREIKSIALGRDRFGVSYWLFVDTNCFVRLFREDIDIDRTWSNVAKDRDELENFIKLLITDSVVRKKFSDWAIDYEPFSSLLPTNDFEERYLPLVVDTKHEENDIESTPTENESVKKRRGRPKSSIKLMNNEKNHIEMEIKQEEDEEEEDTEPNSNDNEKSTESLKKKRGRPRGSIASSKKIDVKVKQEEEEEDTNPISNDDESMKKKRGRPKTSIKSLAKEQIQMNTAIKKEKQEVELTSGQNEISNGLTKKRPGRPPRSSIKQIDMKIKEEKVEPISTEDTKSEISTKKRRGRPRSLTKPIEMKEEEIEHTSNEDEELDISTKKRRGRPRSSTKSLTKETKQSDVYQKEEVITPARRGRKRKIITEDIHNDDDDDNDDSKMEENDKQQDDSSVSHTDQSIRRSARPRKSTTMELTPKAQSQISHAKKKRSMNGKTKTSNNSLNPTKSSRSRRRRKTTSRRNIDDDLCLSSSSSDEHIDYLSDYDSDDYLPNLTELEHDENFFLLDEDNNPTGEELRTAKTAQASTIITACNVCSKSDRPEVLLLCDDCDDAYHLECLRPILLSVPDGDWFCPLCEHRKLSNYLIEKLKDLLINFNLIETKRLERDSKKSLQRKLKIKEYTSDESITASESEHENLENTLHGDESMLSISQTNENSNISSSYFDDSNKNISQRGRRRRTRFDMNKMLNDEDDEDNDKDDDHDHHNDNESDKSHSDTDEDDEYIENTTHTTNFDLQLPKKMTRLLNNRYRPIARNDQRFRPKPIAPRLCHTSVDLNEKLGSPIIYVNGDGNSHQIKSVITNSNQTLKIVRRWNDVQRRNRLRTNNLKLLNETTSDCADENSVFCPDDSSPPRSNDSNSNHDIKEEEEEDSTIIRSKITLAQPANLLPIYKSSTKNIVRKNEVTFDRLTRDIQYAVSEANTLSTTPKTIDQQNMKRTQKTNFSPYLTKIALRPLPVLLPKPAGVGYKIFKSKDPPISTSMTTTTTTTTSSDLSNIILTPSSSSSLLDGNDEQSTAPMNT</sequence>
<evidence type="ECO:0000259" key="6">
    <source>
        <dbReference type="PROSITE" id="PS50016"/>
    </source>
</evidence>
<feature type="compositionally biased region" description="Polar residues" evidence="5">
    <location>
        <begin position="925"/>
        <end position="937"/>
    </location>
</feature>
<feature type="domain" description="PHD-type" evidence="6">
    <location>
        <begin position="1216"/>
        <end position="1266"/>
    </location>
</feature>
<gene>
    <name evidence="9" type="ORF">IZO911_LOCUS1562</name>
</gene>
<dbReference type="SUPFAM" id="SSF57903">
    <property type="entry name" value="FYVE/PHD zinc finger"/>
    <property type="match status" value="1"/>
</dbReference>
<dbReference type="CDD" id="cd00138">
    <property type="entry name" value="PLDc_SF"/>
    <property type="match status" value="2"/>
</dbReference>
<feature type="region of interest" description="Disordered" evidence="5">
    <location>
        <begin position="1684"/>
        <end position="1705"/>
    </location>
</feature>
<dbReference type="InterPro" id="IPR019787">
    <property type="entry name" value="Znf_PHD-finger"/>
</dbReference>
<organism evidence="9 10">
    <name type="scientific">Adineta steineri</name>
    <dbReference type="NCBI Taxonomy" id="433720"/>
    <lineage>
        <taxon>Eukaryota</taxon>
        <taxon>Metazoa</taxon>
        <taxon>Spiralia</taxon>
        <taxon>Gnathifera</taxon>
        <taxon>Rotifera</taxon>
        <taxon>Eurotatoria</taxon>
        <taxon>Bdelloidea</taxon>
        <taxon>Adinetida</taxon>
        <taxon>Adinetidae</taxon>
        <taxon>Adineta</taxon>
    </lineage>
</organism>
<dbReference type="PROSITE" id="PS50035">
    <property type="entry name" value="PLD"/>
    <property type="match status" value="1"/>
</dbReference>
<dbReference type="PANTHER" id="PTHR21248">
    <property type="entry name" value="CARDIOLIPIN SYNTHASE"/>
    <property type="match status" value="1"/>
</dbReference>
<accession>A0A813MDP9</accession>
<evidence type="ECO:0000256" key="3">
    <source>
        <dbReference type="ARBA" id="ARBA00022833"/>
    </source>
</evidence>
<dbReference type="Gene3D" id="3.30.40.10">
    <property type="entry name" value="Zinc/RING finger domain, C3HC4 (zinc finger)"/>
    <property type="match status" value="1"/>
</dbReference>
<feature type="compositionally biased region" description="Basic and acidic residues" evidence="5">
    <location>
        <begin position="1025"/>
        <end position="1040"/>
    </location>
</feature>
<feature type="region of interest" description="Disordered" evidence="5">
    <location>
        <begin position="789"/>
        <end position="1156"/>
    </location>
</feature>
<dbReference type="Gene3D" id="3.30.870.10">
    <property type="entry name" value="Endonuclease Chain A"/>
    <property type="match status" value="2"/>
</dbReference>
<feature type="region of interest" description="Disordered" evidence="5">
    <location>
        <begin position="1345"/>
        <end position="1407"/>
    </location>
</feature>
<dbReference type="InterPro" id="IPR011011">
    <property type="entry name" value="Znf_FYVE_PHD"/>
</dbReference>
<dbReference type="InterPro" id="IPR017956">
    <property type="entry name" value="AT_hook_DNA-bd_motif"/>
</dbReference>
<dbReference type="Pfam" id="PF00628">
    <property type="entry name" value="PHD"/>
    <property type="match status" value="1"/>
</dbReference>
<dbReference type="PROSITE" id="PS50016">
    <property type="entry name" value="ZF_PHD_2"/>
    <property type="match status" value="1"/>
</dbReference>
<feature type="region of interest" description="Disordered" evidence="5">
    <location>
        <begin position="1526"/>
        <end position="1557"/>
    </location>
</feature>
<evidence type="ECO:0000259" key="8">
    <source>
        <dbReference type="PROSITE" id="PS50089"/>
    </source>
</evidence>
<feature type="compositionally biased region" description="Basic residues" evidence="5">
    <location>
        <begin position="1137"/>
        <end position="1147"/>
    </location>
</feature>
<dbReference type="SUPFAM" id="SSF56024">
    <property type="entry name" value="Phospholipase D/nuclease"/>
    <property type="match status" value="2"/>
</dbReference>
<dbReference type="SMART" id="SM00384">
    <property type="entry name" value="AT_hook"/>
    <property type="match status" value="6"/>
</dbReference>
<proteinExistence type="predicted"/>
<feature type="compositionally biased region" description="Basic and acidic residues" evidence="5">
    <location>
        <begin position="1386"/>
        <end position="1403"/>
    </location>
</feature>
<dbReference type="PROSITE" id="PS50089">
    <property type="entry name" value="ZF_RING_2"/>
    <property type="match status" value="1"/>
</dbReference>
<evidence type="ECO:0000256" key="2">
    <source>
        <dbReference type="ARBA" id="ARBA00022771"/>
    </source>
</evidence>
<feature type="domain" description="PLD phosphodiesterase" evidence="7">
    <location>
        <begin position="240"/>
        <end position="267"/>
    </location>
</feature>